<dbReference type="AlphaFoldDB" id="A0A2P2IYE2"/>
<evidence type="ECO:0000313" key="1">
    <source>
        <dbReference type="EMBL" id="MBW86253.1"/>
    </source>
</evidence>
<proteinExistence type="predicted"/>
<name>A0A2P2IYE2_RHIMU</name>
<protein>
    <submittedName>
        <fullName evidence="1">Uncharacterized protein</fullName>
    </submittedName>
</protein>
<organism evidence="1">
    <name type="scientific">Rhizophora mucronata</name>
    <name type="common">Asiatic mangrove</name>
    <dbReference type="NCBI Taxonomy" id="61149"/>
    <lineage>
        <taxon>Eukaryota</taxon>
        <taxon>Viridiplantae</taxon>
        <taxon>Streptophyta</taxon>
        <taxon>Embryophyta</taxon>
        <taxon>Tracheophyta</taxon>
        <taxon>Spermatophyta</taxon>
        <taxon>Magnoliopsida</taxon>
        <taxon>eudicotyledons</taxon>
        <taxon>Gunneridae</taxon>
        <taxon>Pentapetalae</taxon>
        <taxon>rosids</taxon>
        <taxon>fabids</taxon>
        <taxon>Malpighiales</taxon>
        <taxon>Rhizophoraceae</taxon>
        <taxon>Rhizophora</taxon>
    </lineage>
</organism>
<dbReference type="EMBL" id="GGEC01005770">
    <property type="protein sequence ID" value="MBW86253.1"/>
    <property type="molecule type" value="Transcribed_RNA"/>
</dbReference>
<accession>A0A2P2IYE2</accession>
<sequence>MQEADANFQSLRFRPRQS</sequence>
<reference evidence="1" key="1">
    <citation type="submission" date="2018-02" db="EMBL/GenBank/DDBJ databases">
        <title>Rhizophora mucronata_Transcriptome.</title>
        <authorList>
            <person name="Meera S.P."/>
            <person name="Sreeshan A."/>
            <person name="Augustine A."/>
        </authorList>
    </citation>
    <scope>NUCLEOTIDE SEQUENCE</scope>
    <source>
        <tissue evidence="1">Leaf</tissue>
    </source>
</reference>